<dbReference type="FunFam" id="3.40.50.11540:FF:000001">
    <property type="entry name" value="NADH dehydrogenase [ubiquinone] flavoprotein 1, mitochondrial"/>
    <property type="match status" value="1"/>
</dbReference>
<evidence type="ECO:0000256" key="13">
    <source>
        <dbReference type="RuleBase" id="RU364066"/>
    </source>
</evidence>
<dbReference type="Gene3D" id="3.40.50.11540">
    <property type="entry name" value="NADH-ubiquinone oxidoreductase 51kDa subunit"/>
    <property type="match status" value="1"/>
</dbReference>
<feature type="domain" description="NADH-ubiquinone oxidoreductase 51kDa subunit iron-sulphur binding" evidence="14">
    <location>
        <begin position="330"/>
        <end position="375"/>
    </location>
</feature>
<sequence>MSEANLVLFKNIHIQGQNTLAVAQQQGAYKRMEKALGMSGEEIIQEVKSAGLRGRGGAGFPAGLKWSFIPKDDPRPKYLVCNADEGEPGTCKDRDLMRFDPHLLIEGMIIAGYAVNSKQGYIYIRGEFYREAEVLEAAVAEAYAANLLGKNILGKGVDFDLAVHRGAGAYVCGEESALLNSLEGEKGQPRLKPPFPANVGLYGCPTVINNVETLCAVPAILEKGGAWYSKLGVEKSSGTKLFSVSGHVNKPGNYEVELGIPLKSLINDYAGGVRGGWENLKGVIPGGSSTPVLIPEQCETILMSYEALAGAGSMLGAGSVIVMDKSTCIVKAIARLSKFYRHESCGQCTPCREGTGWLAQIMDRIETGQGREGDIDLLLSVCSNIQGKTICALGDAAAMPVVGAIRHFRDEFEYHVKHGRCMVD</sequence>
<keyword evidence="9 13" id="KW-0408">Iron</keyword>
<comment type="cofactor">
    <cofactor evidence="1 13">
        <name>FMN</name>
        <dbReference type="ChEBI" id="CHEBI:58210"/>
    </cofactor>
</comment>
<dbReference type="EC" id="7.1.1.-" evidence="13"/>
<proteinExistence type="inferred from homology"/>
<evidence type="ECO:0000256" key="8">
    <source>
        <dbReference type="ARBA" id="ARBA00022967"/>
    </source>
</evidence>
<keyword evidence="13" id="KW-0874">Quinone</keyword>
<evidence type="ECO:0000313" key="16">
    <source>
        <dbReference type="Proteomes" id="UP000002586"/>
    </source>
</evidence>
<evidence type="ECO:0000313" key="15">
    <source>
        <dbReference type="EMBL" id="ABK46115.1"/>
    </source>
</evidence>
<dbReference type="AlphaFoldDB" id="A0LDS2"/>
<keyword evidence="7 13" id="KW-0479">Metal-binding</keyword>
<dbReference type="InterPro" id="IPR019575">
    <property type="entry name" value="Nuop51_4Fe4S-bd"/>
</dbReference>
<dbReference type="Pfam" id="PF10589">
    <property type="entry name" value="NADH_4Fe-4S"/>
    <property type="match status" value="1"/>
</dbReference>
<keyword evidence="5 13" id="KW-0285">Flavoprotein</keyword>
<evidence type="ECO:0000256" key="11">
    <source>
        <dbReference type="ARBA" id="ARBA00023027"/>
    </source>
</evidence>
<evidence type="ECO:0000256" key="1">
    <source>
        <dbReference type="ARBA" id="ARBA00001917"/>
    </source>
</evidence>
<accession>A0LDS2</accession>
<dbReference type="GO" id="GO:0010181">
    <property type="term" value="F:FMN binding"/>
    <property type="evidence" value="ECO:0007669"/>
    <property type="project" value="InterPro"/>
</dbReference>
<dbReference type="PANTHER" id="PTHR11780:SF10">
    <property type="entry name" value="NADH DEHYDROGENASE [UBIQUINONE] FLAVOPROTEIN 1, MITOCHONDRIAL"/>
    <property type="match status" value="1"/>
</dbReference>
<dbReference type="InterPro" id="IPR001949">
    <property type="entry name" value="NADH-UbQ_OxRdtase_51kDa_CS"/>
</dbReference>
<dbReference type="PANTHER" id="PTHR11780">
    <property type="entry name" value="NADH-UBIQUINONE OXIDOREDUCTASE FLAVOPROTEIN 1 NDUFV1"/>
    <property type="match status" value="1"/>
</dbReference>
<evidence type="ECO:0000256" key="6">
    <source>
        <dbReference type="ARBA" id="ARBA00022643"/>
    </source>
</evidence>
<dbReference type="Pfam" id="PF22461">
    <property type="entry name" value="SLBB_2"/>
    <property type="match status" value="1"/>
</dbReference>
<evidence type="ECO:0000256" key="3">
    <source>
        <dbReference type="ARBA" id="ARBA00007523"/>
    </source>
</evidence>
<dbReference type="GO" id="GO:0003954">
    <property type="term" value="F:NADH dehydrogenase activity"/>
    <property type="evidence" value="ECO:0007669"/>
    <property type="project" value="TreeGrafter"/>
</dbReference>
<dbReference type="InterPro" id="IPR054765">
    <property type="entry name" value="SLBB_dom"/>
</dbReference>
<dbReference type="eggNOG" id="COG1894">
    <property type="taxonomic scope" value="Bacteria"/>
</dbReference>
<dbReference type="FunFam" id="1.20.1440.230:FF:000001">
    <property type="entry name" value="Mitochondrial NADH dehydrogenase flavoprotein 1"/>
    <property type="match status" value="1"/>
</dbReference>
<evidence type="ECO:0000256" key="5">
    <source>
        <dbReference type="ARBA" id="ARBA00022630"/>
    </source>
</evidence>
<keyword evidence="11 13" id="KW-0520">NAD</keyword>
<keyword evidence="6 13" id="KW-0288">FMN</keyword>
<gene>
    <name evidence="15" type="ordered locus">Mmc1_3630</name>
</gene>
<dbReference type="PROSITE" id="PS00644">
    <property type="entry name" value="COMPLEX1_51K_1"/>
    <property type="match status" value="1"/>
</dbReference>
<dbReference type="STRING" id="156889.Mmc1_3630"/>
<dbReference type="EMBL" id="CP000471">
    <property type="protein sequence ID" value="ABK46115.1"/>
    <property type="molecule type" value="Genomic_DNA"/>
</dbReference>
<dbReference type="GO" id="GO:0045333">
    <property type="term" value="P:cellular respiration"/>
    <property type="evidence" value="ECO:0007669"/>
    <property type="project" value="TreeGrafter"/>
</dbReference>
<keyword evidence="8" id="KW-1278">Translocase</keyword>
<dbReference type="Gene3D" id="1.20.1440.230">
    <property type="entry name" value="NADH-ubiquinone oxidoreductase 51kDa subunit, iron-sulphur binding domain"/>
    <property type="match status" value="1"/>
</dbReference>
<dbReference type="NCBIfam" id="NF010120">
    <property type="entry name" value="PRK13596.1"/>
    <property type="match status" value="1"/>
</dbReference>
<comment type="cofactor">
    <cofactor evidence="2 13">
        <name>[4Fe-4S] cluster</name>
        <dbReference type="ChEBI" id="CHEBI:49883"/>
    </cofactor>
</comment>
<evidence type="ECO:0000256" key="12">
    <source>
        <dbReference type="ARBA" id="ARBA00047712"/>
    </source>
</evidence>
<keyword evidence="10 13" id="KW-0411">Iron-sulfur</keyword>
<evidence type="ECO:0000256" key="2">
    <source>
        <dbReference type="ARBA" id="ARBA00001966"/>
    </source>
</evidence>
<dbReference type="SUPFAM" id="SSF140490">
    <property type="entry name" value="Nqo1C-terminal domain-like"/>
    <property type="match status" value="1"/>
</dbReference>
<dbReference type="PROSITE" id="PS00645">
    <property type="entry name" value="COMPLEX1_51K_2"/>
    <property type="match status" value="1"/>
</dbReference>
<evidence type="ECO:0000256" key="7">
    <source>
        <dbReference type="ARBA" id="ARBA00022723"/>
    </source>
</evidence>
<comment type="similarity">
    <text evidence="3 13">Belongs to the complex I 51 kDa subunit family.</text>
</comment>
<dbReference type="NCBIfam" id="TIGR01959">
    <property type="entry name" value="nuoF_fam"/>
    <property type="match status" value="1"/>
</dbReference>
<dbReference type="InterPro" id="IPR037225">
    <property type="entry name" value="Nuo51_FMN-bd_sf"/>
</dbReference>
<dbReference type="GO" id="GO:0051287">
    <property type="term" value="F:NAD binding"/>
    <property type="evidence" value="ECO:0007669"/>
    <property type="project" value="UniProtKB-UniRule"/>
</dbReference>
<dbReference type="GO" id="GO:0046872">
    <property type="term" value="F:metal ion binding"/>
    <property type="evidence" value="ECO:0007669"/>
    <property type="project" value="UniProtKB-KW"/>
</dbReference>
<dbReference type="Proteomes" id="UP000002586">
    <property type="component" value="Chromosome"/>
</dbReference>
<protein>
    <recommendedName>
        <fullName evidence="13">NADH-quinone oxidoreductase subunit F</fullName>
        <ecNumber evidence="13">7.1.1.-</ecNumber>
    </recommendedName>
</protein>
<dbReference type="OrthoDB" id="9761899at2"/>
<reference evidence="16" key="1">
    <citation type="journal article" date="2009" name="Appl. Environ. Microbiol.">
        <title>Complete genome sequence of the chemolithoautotrophic marine magnetotactic coccus strain MC-1.</title>
        <authorList>
            <person name="Schubbe S."/>
            <person name="Williams T.J."/>
            <person name="Xie G."/>
            <person name="Kiss H.E."/>
            <person name="Brettin T.S."/>
            <person name="Martinez D."/>
            <person name="Ross C.A."/>
            <person name="Schuler D."/>
            <person name="Cox B.L."/>
            <person name="Nealson K.H."/>
            <person name="Bazylinski D.A."/>
        </authorList>
    </citation>
    <scope>NUCLEOTIDE SEQUENCE [LARGE SCALE GENOMIC DNA]</scope>
    <source>
        <strain evidence="16">ATCC BAA-1437 / JCM 17883 / MC-1</strain>
    </source>
</reference>
<evidence type="ECO:0000259" key="14">
    <source>
        <dbReference type="SMART" id="SM00928"/>
    </source>
</evidence>
<dbReference type="KEGG" id="mgm:Mmc1_3630"/>
<dbReference type="GO" id="GO:0008137">
    <property type="term" value="F:NADH dehydrogenase (ubiquinone) activity"/>
    <property type="evidence" value="ECO:0007669"/>
    <property type="project" value="InterPro"/>
</dbReference>
<dbReference type="InterPro" id="IPR037207">
    <property type="entry name" value="Nuop51_4Fe4S-bd_sf"/>
</dbReference>
<dbReference type="InterPro" id="IPR011537">
    <property type="entry name" value="NADH-UbQ_OxRdtase_suF"/>
</dbReference>
<dbReference type="InterPro" id="IPR050837">
    <property type="entry name" value="ComplexI_51kDa_subunit"/>
</dbReference>
<evidence type="ECO:0000256" key="4">
    <source>
        <dbReference type="ARBA" id="ARBA00022485"/>
    </source>
</evidence>
<evidence type="ECO:0000256" key="9">
    <source>
        <dbReference type="ARBA" id="ARBA00023004"/>
    </source>
</evidence>
<dbReference type="SUPFAM" id="SSF142984">
    <property type="entry name" value="Nqo1 middle domain-like"/>
    <property type="match status" value="1"/>
</dbReference>
<evidence type="ECO:0000256" key="10">
    <source>
        <dbReference type="ARBA" id="ARBA00023014"/>
    </source>
</evidence>
<dbReference type="SUPFAM" id="SSF142019">
    <property type="entry name" value="Nqo1 FMN-binding domain-like"/>
    <property type="match status" value="1"/>
</dbReference>
<dbReference type="RefSeq" id="WP_011715169.1">
    <property type="nucleotide sequence ID" value="NC_008576.1"/>
</dbReference>
<dbReference type="InterPro" id="IPR011538">
    <property type="entry name" value="Nuo51_FMN-bd"/>
</dbReference>
<dbReference type="GO" id="GO:0051539">
    <property type="term" value="F:4 iron, 4 sulfur cluster binding"/>
    <property type="evidence" value="ECO:0007669"/>
    <property type="project" value="UniProtKB-UniRule"/>
</dbReference>
<dbReference type="Gene3D" id="3.10.20.600">
    <property type="match status" value="1"/>
</dbReference>
<comment type="function">
    <text evidence="13">NDH-1 shuttles electrons from NADH, via FMN and iron-sulfur (Fe-S) centers, to quinones in the respiratory chain.</text>
</comment>
<dbReference type="Pfam" id="PF01512">
    <property type="entry name" value="Complex1_51K"/>
    <property type="match status" value="1"/>
</dbReference>
<keyword evidence="16" id="KW-1185">Reference proteome</keyword>
<dbReference type="SMART" id="SM00928">
    <property type="entry name" value="NADH_4Fe-4S"/>
    <property type="match status" value="1"/>
</dbReference>
<comment type="catalytic activity">
    <reaction evidence="12 13">
        <text>a quinone + NADH + 5 H(+)(in) = a quinol + NAD(+) + 4 H(+)(out)</text>
        <dbReference type="Rhea" id="RHEA:57888"/>
        <dbReference type="ChEBI" id="CHEBI:15378"/>
        <dbReference type="ChEBI" id="CHEBI:24646"/>
        <dbReference type="ChEBI" id="CHEBI:57540"/>
        <dbReference type="ChEBI" id="CHEBI:57945"/>
        <dbReference type="ChEBI" id="CHEBI:132124"/>
    </reaction>
</comment>
<dbReference type="GO" id="GO:0048038">
    <property type="term" value="F:quinone binding"/>
    <property type="evidence" value="ECO:0007669"/>
    <property type="project" value="UniProtKB-KW"/>
</dbReference>
<dbReference type="Gene3D" id="6.10.250.1450">
    <property type="match status" value="1"/>
</dbReference>
<keyword evidence="4 13" id="KW-0004">4Fe-4S</keyword>
<name>A0LDS2_MAGMM</name>
<organism evidence="15 16">
    <name type="scientific">Magnetococcus marinus (strain ATCC BAA-1437 / JCM 17883 / MC-1)</name>
    <dbReference type="NCBI Taxonomy" id="156889"/>
    <lineage>
        <taxon>Bacteria</taxon>
        <taxon>Pseudomonadati</taxon>
        <taxon>Pseudomonadota</taxon>
        <taxon>Magnetococcia</taxon>
        <taxon>Magnetococcales</taxon>
        <taxon>Magnetococcaceae</taxon>
        <taxon>Magnetococcus</taxon>
    </lineage>
</organism>
<dbReference type="HOGENOM" id="CLU_014881_0_1_5"/>
<reference evidence="15 16" key="2">
    <citation type="journal article" date="2012" name="Int. J. Syst. Evol. Microbiol.">
        <title>Magnetococcus marinus gen. nov., sp. nov., a marine, magnetotactic bacterium that represents a novel lineage (Magnetococcaceae fam. nov.; Magnetococcales ord. nov.) at the base of the Alphaproteobacteria.</title>
        <authorList>
            <person name="Bazylinski D.A."/>
            <person name="Williams T.J."/>
            <person name="Lefevre C.T."/>
            <person name="Berg R.J."/>
            <person name="Zhang C.L."/>
            <person name="Bowser S.S."/>
            <person name="Dean A.J."/>
            <person name="Beveridge T.J."/>
        </authorList>
    </citation>
    <scope>NUCLEOTIDE SEQUENCE [LARGE SCALE GENOMIC DNA]</scope>
    <source>
        <strain evidence="16">ATCC BAA-1437 / JCM 17883 / MC-1</strain>
    </source>
</reference>